<organism evidence="1 2">
    <name type="scientific">Bifidobacterium felsineum</name>
    <dbReference type="NCBI Taxonomy" id="2045440"/>
    <lineage>
        <taxon>Bacteria</taxon>
        <taxon>Bacillati</taxon>
        <taxon>Actinomycetota</taxon>
        <taxon>Actinomycetes</taxon>
        <taxon>Bifidobacteriales</taxon>
        <taxon>Bifidobacteriaceae</taxon>
        <taxon>Bifidobacterium</taxon>
    </lineage>
</organism>
<keyword evidence="2" id="KW-1185">Reference proteome</keyword>
<comment type="caution">
    <text evidence="1">The sequence shown here is derived from an EMBL/GenBank/DDBJ whole genome shotgun (WGS) entry which is preliminary data.</text>
</comment>
<evidence type="ECO:0000313" key="1">
    <source>
        <dbReference type="EMBL" id="PJM76963.1"/>
    </source>
</evidence>
<sequence>MTKSYEHYRTQKLTNKTVLSVFQPIFAFDFVQMVDLLTFTASSALKSLKIEHFFPLPSAHQILEIRVFYENLPRHDYP</sequence>
<accession>A0A2M9HJI1</accession>
<dbReference type="Proteomes" id="UP000229239">
    <property type="component" value="Unassembled WGS sequence"/>
</dbReference>
<evidence type="ECO:0000313" key="2">
    <source>
        <dbReference type="Proteomes" id="UP000229239"/>
    </source>
</evidence>
<name>A0A2M9HJI1_9BIFI</name>
<proteinExistence type="predicted"/>
<reference evidence="2" key="1">
    <citation type="submission" date="2017-10" db="EMBL/GenBank/DDBJ databases">
        <title>Draft genome sequences of strains TRE 1, TRE 9, TRE H and TRI 7, isolated from tamarins, belonging to four potential novel Bifidobacterium species.</title>
        <authorList>
            <person name="Mattarelli P."/>
            <person name="Modesto M."/>
            <person name="Puglisi E."/>
            <person name="Morelli L."/>
            <person name="Bonetti A."/>
            <person name="Spezio C."/>
            <person name="Sandri C."/>
        </authorList>
    </citation>
    <scope>NUCLEOTIDE SEQUENCE [LARGE SCALE GENOMIC DNA]</scope>
    <source>
        <strain evidence="2">TREH</strain>
    </source>
</reference>
<gene>
    <name evidence="1" type="ORF">CSQ86_07675</name>
</gene>
<dbReference type="EMBL" id="PEBJ01000003">
    <property type="protein sequence ID" value="PJM76963.1"/>
    <property type="molecule type" value="Genomic_DNA"/>
</dbReference>
<protein>
    <submittedName>
        <fullName evidence="1">Uncharacterized protein</fullName>
    </submittedName>
</protein>
<dbReference type="AlphaFoldDB" id="A0A2M9HJI1"/>